<dbReference type="EMBL" id="BNAJ01000001">
    <property type="protein sequence ID" value="GHF32232.1"/>
    <property type="molecule type" value="Genomic_DNA"/>
</dbReference>
<sequence>MDIPTVSSVTSTIGQTDFVESIPLASCKSQVILTSPVYQTPFFAPDSVVIVGVMVGPAASIAGFDTILMLKVPDVYLGVVPLPPEPTAVTTIV</sequence>
<protein>
    <submittedName>
        <fullName evidence="1">Uncharacterized protein</fullName>
    </submittedName>
</protein>
<comment type="caution">
    <text evidence="1">The sequence shown here is derived from an EMBL/GenBank/DDBJ whole genome shotgun (WGS) entry which is preliminary data.</text>
</comment>
<organism evidence="1 2">
    <name type="scientific">Deinococcus metalli</name>
    <dbReference type="NCBI Taxonomy" id="1141878"/>
    <lineage>
        <taxon>Bacteria</taxon>
        <taxon>Thermotogati</taxon>
        <taxon>Deinococcota</taxon>
        <taxon>Deinococci</taxon>
        <taxon>Deinococcales</taxon>
        <taxon>Deinococcaceae</taxon>
        <taxon>Deinococcus</taxon>
    </lineage>
</organism>
<evidence type="ECO:0000313" key="1">
    <source>
        <dbReference type="EMBL" id="GHF32232.1"/>
    </source>
</evidence>
<keyword evidence="2" id="KW-1185">Reference proteome</keyword>
<evidence type="ECO:0000313" key="2">
    <source>
        <dbReference type="Proteomes" id="UP000619376"/>
    </source>
</evidence>
<name>A0ABQ3JJQ7_9DEIO</name>
<proteinExistence type="predicted"/>
<reference evidence="2" key="1">
    <citation type="journal article" date="2019" name="Int. J. Syst. Evol. Microbiol.">
        <title>The Global Catalogue of Microorganisms (GCM) 10K type strain sequencing project: providing services to taxonomists for standard genome sequencing and annotation.</title>
        <authorList>
            <consortium name="The Broad Institute Genomics Platform"/>
            <consortium name="The Broad Institute Genome Sequencing Center for Infectious Disease"/>
            <person name="Wu L."/>
            <person name="Ma J."/>
        </authorList>
    </citation>
    <scope>NUCLEOTIDE SEQUENCE [LARGE SCALE GENOMIC DNA]</scope>
    <source>
        <strain evidence="2">CGMCC 1.18437</strain>
    </source>
</reference>
<gene>
    <name evidence="1" type="ORF">GCM10017781_06060</name>
</gene>
<accession>A0ABQ3JJQ7</accession>
<dbReference type="Proteomes" id="UP000619376">
    <property type="component" value="Unassembled WGS sequence"/>
</dbReference>